<evidence type="ECO:0008006" key="3">
    <source>
        <dbReference type="Google" id="ProtNLM"/>
    </source>
</evidence>
<dbReference type="Gramene" id="C.cajan_35163.t">
    <property type="protein sequence ID" value="C.cajan_35163.t.cds1"/>
    <property type="gene ID" value="C.cajan_35163"/>
</dbReference>
<dbReference type="Pfam" id="PF14223">
    <property type="entry name" value="Retrotran_gag_2"/>
    <property type="match status" value="1"/>
</dbReference>
<accession>A0A151RMP4</accession>
<keyword evidence="2" id="KW-1185">Reference proteome</keyword>
<evidence type="ECO:0000313" key="2">
    <source>
        <dbReference type="Proteomes" id="UP000075243"/>
    </source>
</evidence>
<dbReference type="AlphaFoldDB" id="A0A151RMP4"/>
<dbReference type="Proteomes" id="UP000075243">
    <property type="component" value="Unassembled WGS sequence"/>
</dbReference>
<dbReference type="EMBL" id="KQ483654">
    <property type="protein sequence ID" value="KYP43755.1"/>
    <property type="molecule type" value="Genomic_DNA"/>
</dbReference>
<sequence length="94" mass="10856">MMKLVHYYNKLKSLKVGLGESYLIWQVLESLPSQFDVLKTSYNTQKEEWTIDEMIAIVSQEEASIKKTKSHSVQFIGSTSGTKHEEGFQRQVPF</sequence>
<name>A0A151RMP4_CAJCA</name>
<protein>
    <recommendedName>
        <fullName evidence="3">Retrovirus-related Pol polyprotein from transposon TNT 1-94</fullName>
    </recommendedName>
</protein>
<proteinExistence type="predicted"/>
<reference evidence="1" key="1">
    <citation type="journal article" date="2012" name="Nat. Biotechnol.">
        <title>Draft genome sequence of pigeonpea (Cajanus cajan), an orphan legume crop of resource-poor farmers.</title>
        <authorList>
            <person name="Varshney R.K."/>
            <person name="Chen W."/>
            <person name="Li Y."/>
            <person name="Bharti A.K."/>
            <person name="Saxena R.K."/>
            <person name="Schlueter J.A."/>
            <person name="Donoghue M.T."/>
            <person name="Azam S."/>
            <person name="Fan G."/>
            <person name="Whaley A.M."/>
            <person name="Farmer A.D."/>
            <person name="Sheridan J."/>
            <person name="Iwata A."/>
            <person name="Tuteja R."/>
            <person name="Penmetsa R.V."/>
            <person name="Wu W."/>
            <person name="Upadhyaya H.D."/>
            <person name="Yang S.P."/>
            <person name="Shah T."/>
            <person name="Saxena K.B."/>
            <person name="Michael T."/>
            <person name="McCombie W.R."/>
            <person name="Yang B."/>
            <person name="Zhang G."/>
            <person name="Yang H."/>
            <person name="Wang J."/>
            <person name="Spillane C."/>
            <person name="Cook D.R."/>
            <person name="May G.D."/>
            <person name="Xu X."/>
            <person name="Jackson S.A."/>
        </authorList>
    </citation>
    <scope>NUCLEOTIDE SEQUENCE [LARGE SCALE GENOMIC DNA]</scope>
</reference>
<organism evidence="1 2">
    <name type="scientific">Cajanus cajan</name>
    <name type="common">Pigeon pea</name>
    <name type="synonym">Cajanus indicus</name>
    <dbReference type="NCBI Taxonomy" id="3821"/>
    <lineage>
        <taxon>Eukaryota</taxon>
        <taxon>Viridiplantae</taxon>
        <taxon>Streptophyta</taxon>
        <taxon>Embryophyta</taxon>
        <taxon>Tracheophyta</taxon>
        <taxon>Spermatophyta</taxon>
        <taxon>Magnoliopsida</taxon>
        <taxon>eudicotyledons</taxon>
        <taxon>Gunneridae</taxon>
        <taxon>Pentapetalae</taxon>
        <taxon>rosids</taxon>
        <taxon>fabids</taxon>
        <taxon>Fabales</taxon>
        <taxon>Fabaceae</taxon>
        <taxon>Papilionoideae</taxon>
        <taxon>50 kb inversion clade</taxon>
        <taxon>NPAAA clade</taxon>
        <taxon>indigoferoid/millettioid clade</taxon>
        <taxon>Phaseoleae</taxon>
        <taxon>Cajanus</taxon>
    </lineage>
</organism>
<gene>
    <name evidence="1" type="ORF">KK1_034791</name>
</gene>
<evidence type="ECO:0000313" key="1">
    <source>
        <dbReference type="EMBL" id="KYP43755.1"/>
    </source>
</evidence>